<feature type="region of interest" description="Disordered" evidence="1">
    <location>
        <begin position="292"/>
        <end position="322"/>
    </location>
</feature>
<dbReference type="Pfam" id="PF13154">
    <property type="entry name" value="DUF3991"/>
    <property type="match status" value="1"/>
</dbReference>
<dbReference type="Gene3D" id="3.90.580.10">
    <property type="entry name" value="Zinc finger, CHC2-type domain"/>
    <property type="match status" value="1"/>
</dbReference>
<name>A0A1G8Q6Q6_9BACI</name>
<dbReference type="InterPro" id="IPR036977">
    <property type="entry name" value="DNA_primase_Znf_CHC2"/>
</dbReference>
<evidence type="ECO:0000256" key="1">
    <source>
        <dbReference type="SAM" id="MobiDB-lite"/>
    </source>
</evidence>
<dbReference type="GO" id="GO:0003677">
    <property type="term" value="F:DNA binding"/>
    <property type="evidence" value="ECO:0007669"/>
    <property type="project" value="InterPro"/>
</dbReference>
<dbReference type="InterPro" id="IPR025054">
    <property type="entry name" value="DUF3991"/>
</dbReference>
<keyword evidence="4" id="KW-1185">Reference proteome</keyword>
<dbReference type="GO" id="GO:0006260">
    <property type="term" value="P:DNA replication"/>
    <property type="evidence" value="ECO:0007669"/>
    <property type="project" value="InterPro"/>
</dbReference>
<accession>A0A1G8Q6Q6</accession>
<gene>
    <name evidence="3" type="ORF">SAMN05216352_11823</name>
</gene>
<dbReference type="RefSeq" id="WP_091587676.1">
    <property type="nucleotide sequence ID" value="NZ_FNDU01000018.1"/>
</dbReference>
<feature type="domain" description="DUF3991" evidence="2">
    <location>
        <begin position="127"/>
        <end position="195"/>
    </location>
</feature>
<protein>
    <recommendedName>
        <fullName evidence="2">DUF3991 domain-containing protein</fullName>
    </recommendedName>
</protein>
<dbReference type="EMBL" id="FNDU01000018">
    <property type="protein sequence ID" value="SDJ00472.1"/>
    <property type="molecule type" value="Genomic_DNA"/>
</dbReference>
<dbReference type="STRING" id="930129.SAMN05216352_11823"/>
<proteinExistence type="predicted"/>
<organism evidence="3 4">
    <name type="scientific">Alteribacillus bidgolensis</name>
    <dbReference type="NCBI Taxonomy" id="930129"/>
    <lineage>
        <taxon>Bacteria</taxon>
        <taxon>Bacillati</taxon>
        <taxon>Bacillota</taxon>
        <taxon>Bacilli</taxon>
        <taxon>Bacillales</taxon>
        <taxon>Bacillaceae</taxon>
        <taxon>Alteribacillus</taxon>
    </lineage>
</organism>
<feature type="compositionally biased region" description="Basic and acidic residues" evidence="1">
    <location>
        <begin position="292"/>
        <end position="315"/>
    </location>
</feature>
<evidence type="ECO:0000259" key="2">
    <source>
        <dbReference type="Pfam" id="PF13154"/>
    </source>
</evidence>
<evidence type="ECO:0000313" key="3">
    <source>
        <dbReference type="EMBL" id="SDJ00472.1"/>
    </source>
</evidence>
<dbReference type="GO" id="GO:0008270">
    <property type="term" value="F:zinc ion binding"/>
    <property type="evidence" value="ECO:0007669"/>
    <property type="project" value="InterPro"/>
</dbReference>
<reference evidence="3 4" key="1">
    <citation type="submission" date="2016-10" db="EMBL/GenBank/DDBJ databases">
        <authorList>
            <person name="de Groot N.N."/>
        </authorList>
    </citation>
    <scope>NUCLEOTIDE SEQUENCE [LARGE SCALE GENOMIC DNA]</scope>
    <source>
        <strain evidence="4">P4B,CCM 7963,CECT 7998,DSM 25260,IBRC-M 10614,KCTC 13821</strain>
    </source>
</reference>
<dbReference type="AlphaFoldDB" id="A0A1G8Q6Q6"/>
<dbReference type="Pfam" id="PF13155">
    <property type="entry name" value="Toprim_2"/>
    <property type="match status" value="1"/>
</dbReference>
<dbReference type="OrthoDB" id="9803716at2"/>
<dbReference type="Proteomes" id="UP000199017">
    <property type="component" value="Unassembled WGS sequence"/>
</dbReference>
<evidence type="ECO:0000313" key="4">
    <source>
        <dbReference type="Proteomes" id="UP000199017"/>
    </source>
</evidence>
<sequence>MYRRKNTARVTTDEINQAKSVSVLDFIDANGIDVKREGRGSDPYFRLVDHDSLVIKGEKFFWNSRQEGGHGAISFAMTYYDLNFPEAVKRINEHAYAPSINHISEVKKEPFRYPHYFEVDNTEELQNYLVNDRKIDQRVVNWCIEKDLIVQDKKANVVFKWKDMKGNIIGADRQGTQSMDNKKQHTFKQIVPNSAETGGFMIDVGKNIDKVAIFESPIDLLSYWSVKKGEVQNTRLKSMSGLKEQSLMDAIKELNQNGQDVTKVISCVDNDEAGNHFHERLSRLLKKGALEDQRPTRTKDWNEEWKHLQRSKENSKNLSYGM</sequence>
<dbReference type="Gene3D" id="3.40.1360.10">
    <property type="match status" value="1"/>
</dbReference>
<dbReference type="SUPFAM" id="SSF56731">
    <property type="entry name" value="DNA primase core"/>
    <property type="match status" value="1"/>
</dbReference>
<dbReference type="SUPFAM" id="SSF57783">
    <property type="entry name" value="Zinc beta-ribbon"/>
    <property type="match status" value="1"/>
</dbReference>